<accession>A0A368KUI9</accession>
<evidence type="ECO:0000313" key="4">
    <source>
        <dbReference type="Proteomes" id="UP000253562"/>
    </source>
</evidence>
<dbReference type="RefSeq" id="WP_114367160.1">
    <property type="nucleotide sequence ID" value="NZ_QPEX01000010.1"/>
</dbReference>
<reference evidence="3 4" key="1">
    <citation type="submission" date="2018-07" db="EMBL/GenBank/DDBJ databases">
        <title>Comparative genomes isolates from brazilian mangrove.</title>
        <authorList>
            <person name="De Araujo J.E."/>
            <person name="Taketani R.G."/>
            <person name="Silva M.C.P."/>
            <person name="Lourenco M.V."/>
            <person name="Oliveira V.M."/>
            <person name="Andreote F.D."/>
        </authorList>
    </citation>
    <scope>NUCLEOTIDE SEQUENCE [LARGE SCALE GENOMIC DNA]</scope>
    <source>
        <strain evidence="3 4">HEX PRIS-MGV</strain>
    </source>
</reference>
<feature type="chain" id="PRO_5016883747" description="Carboxypeptidase regulatory-like domain-containing protein" evidence="2">
    <location>
        <begin position="25"/>
        <end position="133"/>
    </location>
</feature>
<comment type="caution">
    <text evidence="3">The sequence shown here is derived from an EMBL/GenBank/DDBJ whole genome shotgun (WGS) entry which is preliminary data.</text>
</comment>
<evidence type="ECO:0008006" key="5">
    <source>
        <dbReference type="Google" id="ProtNLM"/>
    </source>
</evidence>
<proteinExistence type="predicted"/>
<organism evidence="3 4">
    <name type="scientific">Bremerella cremea</name>
    <dbReference type="NCBI Taxonomy" id="1031537"/>
    <lineage>
        <taxon>Bacteria</taxon>
        <taxon>Pseudomonadati</taxon>
        <taxon>Planctomycetota</taxon>
        <taxon>Planctomycetia</taxon>
        <taxon>Pirellulales</taxon>
        <taxon>Pirellulaceae</taxon>
        <taxon>Bremerella</taxon>
    </lineage>
</organism>
<gene>
    <name evidence="3" type="ORF">DTL42_02775</name>
</gene>
<evidence type="ECO:0000256" key="1">
    <source>
        <dbReference type="SAM" id="MobiDB-lite"/>
    </source>
</evidence>
<feature type="region of interest" description="Disordered" evidence="1">
    <location>
        <begin position="113"/>
        <end position="133"/>
    </location>
</feature>
<protein>
    <recommendedName>
        <fullName evidence="5">Carboxypeptidase regulatory-like domain-containing protein</fullName>
    </recommendedName>
</protein>
<keyword evidence="2" id="KW-0732">Signal</keyword>
<dbReference type="OrthoDB" id="276261at2"/>
<evidence type="ECO:0000256" key="2">
    <source>
        <dbReference type="SAM" id="SignalP"/>
    </source>
</evidence>
<feature type="signal peptide" evidence="2">
    <location>
        <begin position="1"/>
        <end position="24"/>
    </location>
</feature>
<dbReference type="Proteomes" id="UP000253562">
    <property type="component" value="Unassembled WGS sequence"/>
</dbReference>
<evidence type="ECO:0000313" key="3">
    <source>
        <dbReference type="EMBL" id="RCS54093.1"/>
    </source>
</evidence>
<name>A0A368KUI9_9BACT</name>
<dbReference type="EMBL" id="QPEX01000010">
    <property type="protein sequence ID" value="RCS54093.1"/>
    <property type="molecule type" value="Genomic_DNA"/>
</dbReference>
<sequence>MRLPVQTALSLAFATVFICLTGCSGETMVPVTGVVTLDGKPVSGLEVNFEPTGDVADRATATGYTQEDGSFSLVYPGYKQGAPVGEYIVRIAGAESLDDGTKVRVPAKYNTESELKETVTSSDKEFTFDLESK</sequence>
<dbReference type="AlphaFoldDB" id="A0A368KUI9"/>